<dbReference type="Pfam" id="PF08238">
    <property type="entry name" value="Sel1"/>
    <property type="match status" value="2"/>
</dbReference>
<dbReference type="AlphaFoldDB" id="A0A9E9LZ64"/>
<keyword evidence="2" id="KW-1185">Reference proteome</keyword>
<evidence type="ECO:0000313" key="1">
    <source>
        <dbReference type="EMBL" id="WAW10252.1"/>
    </source>
</evidence>
<dbReference type="InterPro" id="IPR006597">
    <property type="entry name" value="Sel1-like"/>
</dbReference>
<proteinExistence type="predicted"/>
<evidence type="ECO:0000313" key="2">
    <source>
        <dbReference type="Proteomes" id="UP001156215"/>
    </source>
</evidence>
<dbReference type="InterPro" id="IPR052748">
    <property type="entry name" value="ISR_Activator"/>
</dbReference>
<gene>
    <name evidence="1" type="ORF">NB640_00875</name>
</gene>
<dbReference type="SMART" id="SM00671">
    <property type="entry name" value="SEL1"/>
    <property type="match status" value="2"/>
</dbReference>
<dbReference type="Proteomes" id="UP001156215">
    <property type="component" value="Chromosome"/>
</dbReference>
<reference evidence="1" key="1">
    <citation type="journal article" date="2022" name="Front. Microbiol.">
        <title>New perspectives on an old grouping: The genomic and phenotypic variability of Oxalobacter formigenes and the implications for calcium oxalate stone prevention.</title>
        <authorList>
            <person name="Chmiel J.A."/>
            <person name="Carr C."/>
            <person name="Stuivenberg G.A."/>
            <person name="Venema R."/>
            <person name="Chanyi R.M."/>
            <person name="Al K.F."/>
            <person name="Giguere D."/>
            <person name="Say H."/>
            <person name="Akouris P.P."/>
            <person name="Dominguez Romero S.A."/>
            <person name="Kwong A."/>
            <person name="Tai V."/>
            <person name="Koval S.F."/>
            <person name="Razvi H."/>
            <person name="Bjazevic J."/>
            <person name="Burton J.P."/>
        </authorList>
    </citation>
    <scope>NUCLEOTIDE SEQUENCE</scope>
    <source>
        <strain evidence="1">WoOx3</strain>
    </source>
</reference>
<organism evidence="1 2">
    <name type="scientific">Oxalobacter vibrioformis</name>
    <dbReference type="NCBI Taxonomy" id="933080"/>
    <lineage>
        <taxon>Bacteria</taxon>
        <taxon>Pseudomonadati</taxon>
        <taxon>Pseudomonadota</taxon>
        <taxon>Betaproteobacteria</taxon>
        <taxon>Burkholderiales</taxon>
        <taxon>Oxalobacteraceae</taxon>
        <taxon>Oxalobacter</taxon>
    </lineage>
</organism>
<dbReference type="InterPro" id="IPR011990">
    <property type="entry name" value="TPR-like_helical_dom_sf"/>
</dbReference>
<dbReference type="SUPFAM" id="SSF81901">
    <property type="entry name" value="HCP-like"/>
    <property type="match status" value="1"/>
</dbReference>
<dbReference type="PANTHER" id="PTHR45011">
    <property type="entry name" value="DAP3-BINDING CELL DEATH ENHANCER 1"/>
    <property type="match status" value="1"/>
</dbReference>
<dbReference type="PANTHER" id="PTHR45011:SF1">
    <property type="entry name" value="DAP3-BINDING CELL DEATH ENHANCER 1"/>
    <property type="match status" value="1"/>
</dbReference>
<sequence>MAAEKGEKTQAALSLGLIYLHGNDRDIDNEKAKYWLTIAAENGEPRATYWLGVMHQYGFGYPKDINRARECYQKALNAGVKESQEKLDELK</sequence>
<dbReference type="KEGG" id="ovb:NB640_00875"/>
<dbReference type="Gene3D" id="1.25.40.10">
    <property type="entry name" value="Tetratricopeptide repeat domain"/>
    <property type="match status" value="1"/>
</dbReference>
<accession>A0A9E9LZ64</accession>
<dbReference type="EMBL" id="CP098242">
    <property type="protein sequence ID" value="WAW10252.1"/>
    <property type="molecule type" value="Genomic_DNA"/>
</dbReference>
<evidence type="ECO:0008006" key="3">
    <source>
        <dbReference type="Google" id="ProtNLM"/>
    </source>
</evidence>
<protein>
    <recommendedName>
        <fullName evidence="3">Sel1 repeat family protein</fullName>
    </recommendedName>
</protein>
<dbReference type="RefSeq" id="WP_269309260.1">
    <property type="nucleotide sequence ID" value="NZ_CP098242.1"/>
</dbReference>
<name>A0A9E9LZ64_9BURK</name>